<organism evidence="3 4">
    <name type="scientific">Parasedimentitalea denitrificans</name>
    <dbReference type="NCBI Taxonomy" id="2211118"/>
    <lineage>
        <taxon>Bacteria</taxon>
        <taxon>Pseudomonadati</taxon>
        <taxon>Pseudomonadota</taxon>
        <taxon>Alphaproteobacteria</taxon>
        <taxon>Rhodobacterales</taxon>
        <taxon>Paracoccaceae</taxon>
        <taxon>Parasedimentitalea</taxon>
    </lineage>
</organism>
<gene>
    <name evidence="3" type="ORF">DL239_14515</name>
</gene>
<keyword evidence="2" id="KW-1133">Transmembrane helix</keyword>
<evidence type="ECO:0000313" key="4">
    <source>
        <dbReference type="Proteomes" id="UP001429564"/>
    </source>
</evidence>
<sequence length="267" mass="31038">MEFVKDITEAWAQRVKSPILGSVAISVVVINWKSFWFLFFAKADVLKKFEFFDSSTNTLTLFWYPLLVGLGLALALPWIQLGGAVLARRPVESLRRHQSDVLHEQRIYQLNHQIREEELRAQLDKTREEAKIAAAERLERAQEINKNLAEDIIDDRQATSTDTTDPSLFQEERDLLCIVAKYGNGFVGTFEIEEGFRFVAGDIEFIIPHRRLLELNASLEKFRKLDYLREFENELTLSGYKLADDITLRSDITQEARRKRFIEYFAS</sequence>
<dbReference type="RefSeq" id="WP_167684814.1">
    <property type="nucleotide sequence ID" value="NZ_QHLQ01000014.1"/>
</dbReference>
<feature type="coiled-coil region" evidence="1">
    <location>
        <begin position="116"/>
        <end position="151"/>
    </location>
</feature>
<accession>A0ABX0WD96</accession>
<evidence type="ECO:0000313" key="3">
    <source>
        <dbReference type="EMBL" id="NIZ62191.1"/>
    </source>
</evidence>
<dbReference type="Proteomes" id="UP001429564">
    <property type="component" value="Unassembled WGS sequence"/>
</dbReference>
<comment type="caution">
    <text evidence="3">The sequence shown here is derived from an EMBL/GenBank/DDBJ whole genome shotgun (WGS) entry which is preliminary data.</text>
</comment>
<feature type="transmembrane region" description="Helical" evidence="2">
    <location>
        <begin position="20"/>
        <end position="41"/>
    </location>
</feature>
<keyword evidence="1" id="KW-0175">Coiled coil</keyword>
<dbReference type="EMBL" id="QHLQ01000014">
    <property type="protein sequence ID" value="NIZ62191.1"/>
    <property type="molecule type" value="Genomic_DNA"/>
</dbReference>
<protein>
    <submittedName>
        <fullName evidence="3">Uncharacterized protein</fullName>
    </submittedName>
</protein>
<keyword evidence="4" id="KW-1185">Reference proteome</keyword>
<evidence type="ECO:0000256" key="1">
    <source>
        <dbReference type="SAM" id="Coils"/>
    </source>
</evidence>
<keyword evidence="2" id="KW-0812">Transmembrane</keyword>
<reference evidence="3 4" key="1">
    <citation type="submission" date="2018-05" db="EMBL/GenBank/DDBJ databases">
        <authorList>
            <person name="Zhang Y.-J."/>
        </authorList>
    </citation>
    <scope>NUCLEOTIDE SEQUENCE [LARGE SCALE GENOMIC DNA]</scope>
    <source>
        <strain evidence="3 4">CY04</strain>
    </source>
</reference>
<name>A0ABX0WD96_9RHOB</name>
<evidence type="ECO:0000256" key="2">
    <source>
        <dbReference type="SAM" id="Phobius"/>
    </source>
</evidence>
<proteinExistence type="predicted"/>
<feature type="transmembrane region" description="Helical" evidence="2">
    <location>
        <begin position="61"/>
        <end position="87"/>
    </location>
</feature>
<keyword evidence="2" id="KW-0472">Membrane</keyword>